<organism evidence="1 2">
    <name type="scientific">Channa argus</name>
    <name type="common">Northern snakehead</name>
    <name type="synonym">Ophicephalus argus</name>
    <dbReference type="NCBI Taxonomy" id="215402"/>
    <lineage>
        <taxon>Eukaryota</taxon>
        <taxon>Metazoa</taxon>
        <taxon>Chordata</taxon>
        <taxon>Craniata</taxon>
        <taxon>Vertebrata</taxon>
        <taxon>Euteleostomi</taxon>
        <taxon>Actinopterygii</taxon>
        <taxon>Neopterygii</taxon>
        <taxon>Teleostei</taxon>
        <taxon>Neoteleostei</taxon>
        <taxon>Acanthomorphata</taxon>
        <taxon>Anabantaria</taxon>
        <taxon>Anabantiformes</taxon>
        <taxon>Channoidei</taxon>
        <taxon>Channidae</taxon>
        <taxon>Channa</taxon>
    </lineage>
</organism>
<evidence type="ECO:0000313" key="2">
    <source>
        <dbReference type="Proteomes" id="UP000503349"/>
    </source>
</evidence>
<reference evidence="1 2" key="1">
    <citation type="submission" date="2019-02" db="EMBL/GenBank/DDBJ databases">
        <title>Opniocepnalus argus genome.</title>
        <authorList>
            <person name="Zhou C."/>
            <person name="Xiao S."/>
        </authorList>
    </citation>
    <scope>NUCLEOTIDE SEQUENCE [LARGE SCALE GENOMIC DNA]</scope>
    <source>
        <strain evidence="1">OARG1902GOOAL</strain>
        <tissue evidence="1">Muscle</tissue>
    </source>
</reference>
<dbReference type="Proteomes" id="UP000503349">
    <property type="component" value="Chromosome 1"/>
</dbReference>
<protein>
    <submittedName>
        <fullName evidence="1">Uncharacterized protein</fullName>
    </submittedName>
</protein>
<gene>
    <name evidence="1" type="ORF">EXN66_Car000130</name>
</gene>
<accession>A0A6G1QXB0</accession>
<keyword evidence="2" id="KW-1185">Reference proteome</keyword>
<dbReference type="EMBL" id="CM015712">
    <property type="protein sequence ID" value="KAF3706959.1"/>
    <property type="molecule type" value="Genomic_DNA"/>
</dbReference>
<sequence length="57" mass="6237">MKHLDAPMAPVQIPLLGCDQVNSSDAPCDIKVSVLVWSRRGVSSFCCVLDHNVINEK</sequence>
<dbReference type="AlphaFoldDB" id="A0A6G1QXB0"/>
<reference evidence="2" key="2">
    <citation type="submission" date="2019-02" db="EMBL/GenBank/DDBJ databases">
        <title>Opniocepnalus argus Var Kimnra genome.</title>
        <authorList>
            <person name="Zhou C."/>
            <person name="Xiao S."/>
        </authorList>
    </citation>
    <scope>NUCLEOTIDE SEQUENCE [LARGE SCALE GENOMIC DNA]</scope>
</reference>
<proteinExistence type="predicted"/>
<evidence type="ECO:0000313" key="1">
    <source>
        <dbReference type="EMBL" id="KAF3706959.1"/>
    </source>
</evidence>
<name>A0A6G1QXB0_CHAAH</name>